<reference evidence="2" key="1">
    <citation type="journal article" date="2015" name="Nature">
        <title>Complex archaea that bridge the gap between prokaryotes and eukaryotes.</title>
        <authorList>
            <person name="Spang A."/>
            <person name="Saw J.H."/>
            <person name="Jorgensen S.L."/>
            <person name="Zaremba-Niedzwiedzka K."/>
            <person name="Martijn J."/>
            <person name="Lind A.E."/>
            <person name="van Eijk R."/>
            <person name="Schleper C."/>
            <person name="Guy L."/>
            <person name="Ettema T.J."/>
        </authorList>
    </citation>
    <scope>NUCLEOTIDE SEQUENCE</scope>
</reference>
<protein>
    <submittedName>
        <fullName evidence="2">Uncharacterized protein</fullName>
    </submittedName>
</protein>
<sequence>MQRDRFYSYDSYDRRRDDRKESADPDVREDARILERLERQLTKRVFKISVKR</sequence>
<dbReference type="AlphaFoldDB" id="A0A0F9W3G8"/>
<comment type="caution">
    <text evidence="2">The sequence shown here is derived from an EMBL/GenBank/DDBJ whole genome shotgun (WGS) entry which is preliminary data.</text>
</comment>
<proteinExistence type="predicted"/>
<organism evidence="2">
    <name type="scientific">marine sediment metagenome</name>
    <dbReference type="NCBI Taxonomy" id="412755"/>
    <lineage>
        <taxon>unclassified sequences</taxon>
        <taxon>metagenomes</taxon>
        <taxon>ecological metagenomes</taxon>
    </lineage>
</organism>
<name>A0A0F9W3G8_9ZZZZ</name>
<gene>
    <name evidence="2" type="ORF">LCGC14_0331850</name>
</gene>
<evidence type="ECO:0000313" key="2">
    <source>
        <dbReference type="EMBL" id="KKN80226.1"/>
    </source>
</evidence>
<feature type="region of interest" description="Disordered" evidence="1">
    <location>
        <begin position="1"/>
        <end position="26"/>
    </location>
</feature>
<dbReference type="EMBL" id="LAZR01000234">
    <property type="protein sequence ID" value="KKN80226.1"/>
    <property type="molecule type" value="Genomic_DNA"/>
</dbReference>
<evidence type="ECO:0000256" key="1">
    <source>
        <dbReference type="SAM" id="MobiDB-lite"/>
    </source>
</evidence>
<accession>A0A0F9W3G8</accession>